<evidence type="ECO:0000256" key="2">
    <source>
        <dbReference type="ARBA" id="ARBA00022958"/>
    </source>
</evidence>
<dbReference type="EMBL" id="CP146612">
    <property type="protein sequence ID" value="WWX25877.1"/>
    <property type="molecule type" value="Genomic_DNA"/>
</dbReference>
<keyword evidence="1" id="KW-0406">Ion transport</keyword>
<dbReference type="PANTHER" id="PTHR43833:SF8">
    <property type="entry name" value="TRK SYSTEM POTASSIUM UPTAKE PROTEIN TRKA"/>
    <property type="match status" value="1"/>
</dbReference>
<dbReference type="InterPro" id="IPR003148">
    <property type="entry name" value="RCK_N"/>
</dbReference>
<dbReference type="Proteomes" id="UP001375370">
    <property type="component" value="Chromosome"/>
</dbReference>
<dbReference type="InterPro" id="IPR006036">
    <property type="entry name" value="K_uptake_TrkA"/>
</dbReference>
<dbReference type="PRINTS" id="PR00335">
    <property type="entry name" value="KUPTAKETRKA"/>
</dbReference>
<keyword evidence="1" id="KW-0813">Transport</keyword>
<evidence type="ECO:0000256" key="1">
    <source>
        <dbReference type="ARBA" id="ARBA00022538"/>
    </source>
</evidence>
<sequence>MKVIIMGCGRVGAQLASLLDAEGHDVIALDTDSYSFRRLPQEFKGTALVGNGLEEDTLKKAGIEDADAFVAVTEGDNRNVMAAQMAQKIFNVPKVLCRIYDPLRRDLYTILGLEALSPTTIFAELLKEKLES</sequence>
<feature type="domain" description="RCK N-terminal" evidence="3">
    <location>
        <begin position="1"/>
        <end position="122"/>
    </location>
</feature>
<dbReference type="Gene3D" id="3.40.50.720">
    <property type="entry name" value="NAD(P)-binding Rossmann-like Domain"/>
    <property type="match status" value="1"/>
</dbReference>
<evidence type="ECO:0000259" key="3">
    <source>
        <dbReference type="PROSITE" id="PS51201"/>
    </source>
</evidence>
<keyword evidence="1" id="KW-0633">Potassium transport</keyword>
<name>A0ABZ2J8F6_9CHLR</name>
<dbReference type="InterPro" id="IPR050721">
    <property type="entry name" value="Trk_Ktr_HKT_K-transport"/>
</dbReference>
<reference evidence="4 5" key="1">
    <citation type="submission" date="2024-03" db="EMBL/GenBank/DDBJ databases">
        <title>A Dehalogenimonas Isolated from Estuarine Sediments Dihaloeliminates Chlorinated Alkanes.</title>
        <authorList>
            <person name="Yang Y."/>
            <person name="Wang H."/>
        </authorList>
    </citation>
    <scope>NUCLEOTIDE SEQUENCE [LARGE SCALE GENOMIC DNA]</scope>
    <source>
        <strain evidence="4 5">W</strain>
    </source>
</reference>
<evidence type="ECO:0000313" key="5">
    <source>
        <dbReference type="Proteomes" id="UP001375370"/>
    </source>
</evidence>
<keyword evidence="5" id="KW-1185">Reference proteome</keyword>
<dbReference type="InterPro" id="IPR036291">
    <property type="entry name" value="NAD(P)-bd_dom_sf"/>
</dbReference>
<keyword evidence="2" id="KW-0630">Potassium</keyword>
<organism evidence="4 5">
    <name type="scientific">Candidatus Dehalogenimonas loeffleri</name>
    <dbReference type="NCBI Taxonomy" id="3127115"/>
    <lineage>
        <taxon>Bacteria</taxon>
        <taxon>Bacillati</taxon>
        <taxon>Chloroflexota</taxon>
        <taxon>Dehalococcoidia</taxon>
        <taxon>Dehalococcoidales</taxon>
        <taxon>Dehalococcoidaceae</taxon>
        <taxon>Dehalogenimonas</taxon>
    </lineage>
</organism>
<proteinExistence type="predicted"/>
<dbReference type="PROSITE" id="PS51201">
    <property type="entry name" value="RCK_N"/>
    <property type="match status" value="1"/>
</dbReference>
<evidence type="ECO:0000313" key="4">
    <source>
        <dbReference type="EMBL" id="WWX25877.1"/>
    </source>
</evidence>
<dbReference type="SUPFAM" id="SSF51735">
    <property type="entry name" value="NAD(P)-binding Rossmann-fold domains"/>
    <property type="match status" value="1"/>
</dbReference>
<dbReference type="PANTHER" id="PTHR43833">
    <property type="entry name" value="POTASSIUM CHANNEL PROTEIN 2-RELATED-RELATED"/>
    <property type="match status" value="1"/>
</dbReference>
<accession>A0ABZ2J8F6</accession>
<dbReference type="Pfam" id="PF02254">
    <property type="entry name" value="TrkA_N"/>
    <property type="match status" value="1"/>
</dbReference>
<dbReference type="RefSeq" id="WP_338738473.1">
    <property type="nucleotide sequence ID" value="NZ_CP146612.1"/>
</dbReference>
<gene>
    <name evidence="4" type="ORF">V8247_02590</name>
</gene>
<protein>
    <submittedName>
        <fullName evidence="4">TrkA family potassium uptake protein</fullName>
    </submittedName>
</protein>